<evidence type="ECO:0000313" key="1">
    <source>
        <dbReference type="EMBL" id="OHA34201.1"/>
    </source>
</evidence>
<evidence type="ECO:0008006" key="3">
    <source>
        <dbReference type="Google" id="ProtNLM"/>
    </source>
</evidence>
<accession>A0A1G2NFP4</accession>
<dbReference type="Proteomes" id="UP000176221">
    <property type="component" value="Unassembled WGS sequence"/>
</dbReference>
<dbReference type="EMBL" id="MHRX01000014">
    <property type="protein sequence ID" value="OHA34201.1"/>
    <property type="molecule type" value="Genomic_DNA"/>
</dbReference>
<evidence type="ECO:0000313" key="2">
    <source>
        <dbReference type="Proteomes" id="UP000176221"/>
    </source>
</evidence>
<dbReference type="AlphaFoldDB" id="A0A1G2NFP4"/>
<name>A0A1G2NFP4_9BACT</name>
<sequence length="106" mass="12350">MTENKDARKKDILRELVSSYILKESSGSSLITVTEIILGYKNNRVTVCCTVLPQEKEKSAMEFLQRKRRDAEQFIRDNSRIYPTPLLIFKIDLGEKNRQKLDEISN</sequence>
<dbReference type="InterPro" id="IPR023799">
    <property type="entry name" value="RbfA_dom_sf"/>
</dbReference>
<comment type="caution">
    <text evidence="1">The sequence shown here is derived from an EMBL/GenBank/DDBJ whole genome shotgun (WGS) entry which is preliminary data.</text>
</comment>
<dbReference type="SUPFAM" id="SSF89919">
    <property type="entry name" value="Ribosome-binding factor A, RbfA"/>
    <property type="match status" value="1"/>
</dbReference>
<dbReference type="InterPro" id="IPR015946">
    <property type="entry name" value="KH_dom-like_a/b"/>
</dbReference>
<protein>
    <recommendedName>
        <fullName evidence="3">Ribosome-binding factor A</fullName>
    </recommendedName>
</protein>
<reference evidence="1 2" key="1">
    <citation type="journal article" date="2016" name="Nat. Commun.">
        <title>Thousands of microbial genomes shed light on interconnected biogeochemical processes in an aquifer system.</title>
        <authorList>
            <person name="Anantharaman K."/>
            <person name="Brown C.T."/>
            <person name="Hug L.A."/>
            <person name="Sharon I."/>
            <person name="Castelle C.J."/>
            <person name="Probst A.J."/>
            <person name="Thomas B.C."/>
            <person name="Singh A."/>
            <person name="Wilkins M.J."/>
            <person name="Karaoz U."/>
            <person name="Brodie E.L."/>
            <person name="Williams K.H."/>
            <person name="Hubbard S.S."/>
            <person name="Banfield J.F."/>
        </authorList>
    </citation>
    <scope>NUCLEOTIDE SEQUENCE [LARGE SCALE GENOMIC DNA]</scope>
</reference>
<gene>
    <name evidence="1" type="ORF">A2928_04765</name>
</gene>
<organism evidence="1 2">
    <name type="scientific">Candidatus Taylorbacteria bacterium RIFCSPLOWO2_01_FULL_45_15b</name>
    <dbReference type="NCBI Taxonomy" id="1802319"/>
    <lineage>
        <taxon>Bacteria</taxon>
        <taxon>Candidatus Tayloriibacteriota</taxon>
    </lineage>
</organism>
<dbReference type="Gene3D" id="3.30.300.20">
    <property type="match status" value="1"/>
</dbReference>
<dbReference type="STRING" id="1802319.A2928_04765"/>
<proteinExistence type="predicted"/>